<evidence type="ECO:0000256" key="1">
    <source>
        <dbReference type="SAM" id="MobiDB-lite"/>
    </source>
</evidence>
<accession>A0A2N9GGE2</accession>
<dbReference type="Pfam" id="PF03140">
    <property type="entry name" value="DUF247"/>
    <property type="match status" value="1"/>
</dbReference>
<feature type="domain" description="Pyrroline-5-carboxylate reductase dimerisation" evidence="3">
    <location>
        <begin position="215"/>
        <end position="261"/>
    </location>
</feature>
<keyword evidence="2" id="KW-0472">Membrane</keyword>
<keyword evidence="2" id="KW-0812">Transmembrane</keyword>
<dbReference type="InterPro" id="IPR029036">
    <property type="entry name" value="P5CR_dimer"/>
</dbReference>
<protein>
    <recommendedName>
        <fullName evidence="3">Pyrroline-5-carboxylate reductase dimerisation domain-containing protein</fullName>
    </recommendedName>
</protein>
<sequence>MTLQRSFSYSRPSSHLLALGVALVVAPAVAPTVVLADALIETQHRLFPLSFSFPFSVSRYKSFWSRTWFCRSFCISVVKGKDARFPQTAPTDVAGKSVDGSQSNSELEDLQKGRNDRTWHRFGAGLGGSDAFVSRNHVAFQAPLDLRTRGELVTLRLEGCYSFRSVVLGEVTRPQPPIFALKNTFMSLGGSATEEDADIIAKLFGSVGKIWRGDEKLFDAVTSLSGSGPAYIFLAIEALADGGAAAGLPRELALGLASQTTWPYEGAIRITFIFVMAEMVTVVVQNPGDSSSSGSHDEWLNSIMKDEGNFAINQKARPKIQKVPEMLREIKSNEKCYDPWVVSIGPYHHGSPGPQLVEKHKIPMTRQYVMKSGRSIDDVYNKVVEVVDNARKCYAEGSTQKFDDKAFAQMMFLDGCFILQFMYCIAENKREDMGMKSHIIAFVHRDMLLLENQLPFIVLKALMSLRFKDDEEKSIINNFIEHTRALPPLGTSWKEKLLSCIPINIWEQEAPQPELQEVEIKDQPVHLLELIRGKLIDNSRKNGSDSSSDWYSYRSAKELRAVGVNFKPGKTHLYTDVMFESSFLKGKLTLPPITVDDSTKSLLLNLVAYETCPDAPDDFGVTSFICFMDSLIDHAEDVMVLRSKGILLNFLGSDQEVADLFNAIAKDLVPNPYAYAGVKGRIERHYRNKLKIWMAEWLHTHFSSPWTILAFIAAIFAIALSVVQTYYATNPPKC</sequence>
<organism evidence="4">
    <name type="scientific">Fagus sylvatica</name>
    <name type="common">Beechnut</name>
    <dbReference type="NCBI Taxonomy" id="28930"/>
    <lineage>
        <taxon>Eukaryota</taxon>
        <taxon>Viridiplantae</taxon>
        <taxon>Streptophyta</taxon>
        <taxon>Embryophyta</taxon>
        <taxon>Tracheophyta</taxon>
        <taxon>Spermatophyta</taxon>
        <taxon>Magnoliopsida</taxon>
        <taxon>eudicotyledons</taxon>
        <taxon>Gunneridae</taxon>
        <taxon>Pentapetalae</taxon>
        <taxon>rosids</taxon>
        <taxon>fabids</taxon>
        <taxon>Fagales</taxon>
        <taxon>Fagaceae</taxon>
        <taxon>Fagus</taxon>
    </lineage>
</organism>
<evidence type="ECO:0000313" key="4">
    <source>
        <dbReference type="EMBL" id="SPC98500.1"/>
    </source>
</evidence>
<dbReference type="EMBL" id="OIVN01001879">
    <property type="protein sequence ID" value="SPC98500.1"/>
    <property type="molecule type" value="Genomic_DNA"/>
</dbReference>
<keyword evidence="2" id="KW-1133">Transmembrane helix</keyword>
<gene>
    <name evidence="4" type="ORF">FSB_LOCUS26382</name>
</gene>
<dbReference type="InterPro" id="IPR008927">
    <property type="entry name" value="6-PGluconate_DH-like_C_sf"/>
</dbReference>
<feature type="transmembrane region" description="Helical" evidence="2">
    <location>
        <begin position="706"/>
        <end position="727"/>
    </location>
</feature>
<evidence type="ECO:0000256" key="2">
    <source>
        <dbReference type="SAM" id="Phobius"/>
    </source>
</evidence>
<dbReference type="InterPro" id="IPR004158">
    <property type="entry name" value="DUF247_pln"/>
</dbReference>
<feature type="region of interest" description="Disordered" evidence="1">
    <location>
        <begin position="89"/>
        <end position="110"/>
    </location>
</feature>
<dbReference type="PANTHER" id="PTHR31170:SF25">
    <property type="entry name" value="BNAA09G04570D PROTEIN"/>
    <property type="match status" value="1"/>
</dbReference>
<proteinExistence type="predicted"/>
<evidence type="ECO:0000259" key="3">
    <source>
        <dbReference type="Pfam" id="PF14748"/>
    </source>
</evidence>
<dbReference type="SUPFAM" id="SSF48179">
    <property type="entry name" value="6-phosphogluconate dehydrogenase C-terminal domain-like"/>
    <property type="match status" value="1"/>
</dbReference>
<dbReference type="Gene3D" id="1.10.3730.10">
    <property type="entry name" value="ProC C-terminal domain-like"/>
    <property type="match status" value="1"/>
</dbReference>
<dbReference type="PANTHER" id="PTHR31170">
    <property type="entry name" value="BNAC04G53230D PROTEIN"/>
    <property type="match status" value="1"/>
</dbReference>
<reference evidence="4" key="1">
    <citation type="submission" date="2018-02" db="EMBL/GenBank/DDBJ databases">
        <authorList>
            <person name="Cohen D.B."/>
            <person name="Kent A.D."/>
        </authorList>
    </citation>
    <scope>NUCLEOTIDE SEQUENCE</scope>
</reference>
<dbReference type="Pfam" id="PF14748">
    <property type="entry name" value="P5CR_dimer"/>
    <property type="match status" value="1"/>
</dbReference>
<name>A0A2N9GGE2_FAGSY</name>
<dbReference type="AlphaFoldDB" id="A0A2N9GGE2"/>